<evidence type="ECO:0000256" key="9">
    <source>
        <dbReference type="ARBA" id="ARBA00022840"/>
    </source>
</evidence>
<keyword evidence="8" id="KW-0418">Kinase</keyword>
<evidence type="ECO:0000313" key="18">
    <source>
        <dbReference type="Proteomes" id="UP001174677"/>
    </source>
</evidence>
<evidence type="ECO:0000256" key="8">
    <source>
        <dbReference type="ARBA" id="ARBA00022777"/>
    </source>
</evidence>
<comment type="caution">
    <text evidence="17">The sequence shown here is derived from an EMBL/GenBank/DDBJ whole genome shotgun (WGS) entry which is preliminary data.</text>
</comment>
<dbReference type="EMBL" id="JARPOI010000007">
    <property type="protein sequence ID" value="KAJ9176938.1"/>
    <property type="molecule type" value="Genomic_DNA"/>
</dbReference>
<evidence type="ECO:0000256" key="5">
    <source>
        <dbReference type="ARBA" id="ARBA00022679"/>
    </source>
</evidence>
<evidence type="ECO:0000256" key="12">
    <source>
        <dbReference type="ARBA" id="ARBA00047899"/>
    </source>
</evidence>
<evidence type="ECO:0000256" key="11">
    <source>
        <dbReference type="ARBA" id="ARBA00023136"/>
    </source>
</evidence>
<dbReference type="PROSITE" id="PS00107">
    <property type="entry name" value="PROTEIN_KINASE_ATP"/>
    <property type="match status" value="1"/>
</dbReference>
<dbReference type="InterPro" id="IPR047117">
    <property type="entry name" value="PERK1-13-like"/>
</dbReference>
<keyword evidence="5" id="KW-0808">Transferase</keyword>
<organism evidence="17 18">
    <name type="scientific">Hevea brasiliensis</name>
    <name type="common">Para rubber tree</name>
    <name type="synonym">Siphonia brasiliensis</name>
    <dbReference type="NCBI Taxonomy" id="3981"/>
    <lineage>
        <taxon>Eukaryota</taxon>
        <taxon>Viridiplantae</taxon>
        <taxon>Streptophyta</taxon>
        <taxon>Embryophyta</taxon>
        <taxon>Tracheophyta</taxon>
        <taxon>Spermatophyta</taxon>
        <taxon>Magnoliopsida</taxon>
        <taxon>eudicotyledons</taxon>
        <taxon>Gunneridae</taxon>
        <taxon>Pentapetalae</taxon>
        <taxon>rosids</taxon>
        <taxon>fabids</taxon>
        <taxon>Malpighiales</taxon>
        <taxon>Euphorbiaceae</taxon>
        <taxon>Crotonoideae</taxon>
        <taxon>Micrandreae</taxon>
        <taxon>Hevea</taxon>
    </lineage>
</organism>
<dbReference type="InterPro" id="IPR000719">
    <property type="entry name" value="Prot_kinase_dom"/>
</dbReference>
<dbReference type="Gene3D" id="1.10.510.10">
    <property type="entry name" value="Transferase(Phosphotransferase) domain 1"/>
    <property type="match status" value="1"/>
</dbReference>
<proteinExistence type="inferred from homology"/>
<comment type="catalytic activity">
    <reaction evidence="13">
        <text>L-seryl-[protein] + ATP = O-phospho-L-seryl-[protein] + ADP + H(+)</text>
        <dbReference type="Rhea" id="RHEA:17989"/>
        <dbReference type="Rhea" id="RHEA-COMP:9863"/>
        <dbReference type="Rhea" id="RHEA-COMP:11604"/>
        <dbReference type="ChEBI" id="CHEBI:15378"/>
        <dbReference type="ChEBI" id="CHEBI:29999"/>
        <dbReference type="ChEBI" id="CHEBI:30616"/>
        <dbReference type="ChEBI" id="CHEBI:83421"/>
        <dbReference type="ChEBI" id="CHEBI:456216"/>
        <dbReference type="EC" id="2.7.11.1"/>
    </reaction>
</comment>
<evidence type="ECO:0000256" key="15">
    <source>
        <dbReference type="RuleBase" id="RU000304"/>
    </source>
</evidence>
<dbReference type="Proteomes" id="UP001174677">
    <property type="component" value="Chromosome 7"/>
</dbReference>
<comment type="subcellular location">
    <subcellularLocation>
        <location evidence="1">Cell membrane</location>
        <topology evidence="1">Single-pass membrane protein</topology>
    </subcellularLocation>
</comment>
<gene>
    <name evidence="17" type="ORF">P3X46_012198</name>
</gene>
<dbReference type="SMART" id="SM00220">
    <property type="entry name" value="S_TKc"/>
    <property type="match status" value="1"/>
</dbReference>
<feature type="binding site" evidence="14">
    <location>
        <position position="97"/>
    </location>
    <ligand>
        <name>ATP</name>
        <dbReference type="ChEBI" id="CHEBI:30616"/>
    </ligand>
</feature>
<evidence type="ECO:0000256" key="10">
    <source>
        <dbReference type="ARBA" id="ARBA00022989"/>
    </source>
</evidence>
<evidence type="ECO:0000256" key="7">
    <source>
        <dbReference type="ARBA" id="ARBA00022741"/>
    </source>
</evidence>
<keyword evidence="11" id="KW-0472">Membrane</keyword>
<name>A0ABQ9MBD3_HEVBR</name>
<evidence type="ECO:0000256" key="2">
    <source>
        <dbReference type="ARBA" id="ARBA00012513"/>
    </source>
</evidence>
<accession>A0ABQ9MBD3</accession>
<dbReference type="Gene3D" id="3.30.200.20">
    <property type="entry name" value="Phosphorylase Kinase, domain 1"/>
    <property type="match status" value="1"/>
</dbReference>
<dbReference type="PROSITE" id="PS00108">
    <property type="entry name" value="PROTEIN_KINASE_ST"/>
    <property type="match status" value="1"/>
</dbReference>
<comment type="catalytic activity">
    <reaction evidence="12">
        <text>L-threonyl-[protein] + ATP = O-phospho-L-threonyl-[protein] + ADP + H(+)</text>
        <dbReference type="Rhea" id="RHEA:46608"/>
        <dbReference type="Rhea" id="RHEA-COMP:11060"/>
        <dbReference type="Rhea" id="RHEA-COMP:11605"/>
        <dbReference type="ChEBI" id="CHEBI:15378"/>
        <dbReference type="ChEBI" id="CHEBI:30013"/>
        <dbReference type="ChEBI" id="CHEBI:30616"/>
        <dbReference type="ChEBI" id="CHEBI:61977"/>
        <dbReference type="ChEBI" id="CHEBI:456216"/>
        <dbReference type="EC" id="2.7.11.1"/>
    </reaction>
</comment>
<dbReference type="PANTHER" id="PTHR47982:SF40">
    <property type="entry name" value="NON-SPECIFIC SERINE_THREONINE PROTEIN KINASE"/>
    <property type="match status" value="1"/>
</dbReference>
<comment type="similarity">
    <text evidence="15">Belongs to the protein kinase superfamily.</text>
</comment>
<keyword evidence="10" id="KW-1133">Transmembrane helix</keyword>
<evidence type="ECO:0000256" key="1">
    <source>
        <dbReference type="ARBA" id="ARBA00004162"/>
    </source>
</evidence>
<keyword evidence="3" id="KW-1003">Cell membrane</keyword>
<keyword evidence="9 14" id="KW-0067">ATP-binding</keyword>
<keyword evidence="18" id="KW-1185">Reference proteome</keyword>
<evidence type="ECO:0000256" key="13">
    <source>
        <dbReference type="ARBA" id="ARBA00048679"/>
    </source>
</evidence>
<dbReference type="Pfam" id="PF00069">
    <property type="entry name" value="Pkinase"/>
    <property type="match status" value="1"/>
</dbReference>
<keyword evidence="4 15" id="KW-0723">Serine/threonine-protein kinase</keyword>
<evidence type="ECO:0000259" key="16">
    <source>
        <dbReference type="PROSITE" id="PS50011"/>
    </source>
</evidence>
<protein>
    <recommendedName>
        <fullName evidence="2">non-specific serine/threonine protein kinase</fullName>
        <ecNumber evidence="2">2.7.11.1</ecNumber>
    </recommendedName>
</protein>
<feature type="domain" description="Protein kinase" evidence="16">
    <location>
        <begin position="69"/>
        <end position="245"/>
    </location>
</feature>
<evidence type="ECO:0000256" key="3">
    <source>
        <dbReference type="ARBA" id="ARBA00022475"/>
    </source>
</evidence>
<sequence length="245" mass="27619">MVVAIVNVQSLNFPILRQFCGVWKFSNPIPIKEIFKAVDGRKRTIPMQATDEIVPIYTFDELATATGYFSNENRLGEGGFGQVYKGVLSNQKVVAVKRLKHYSNPNKEEQARRQFDDEVKTISRIRHRNIVEVVGYCSHKADRLLVYEYVSNNSLKSHLDGVKNIAGNGMPTINWPTRMKIALGTAKGLAYLHEDCVPGIIHRDIKSDNILLNEKFEPKIGDFGLSKDFPESFSHVSTDPRGTHA</sequence>
<evidence type="ECO:0000313" key="17">
    <source>
        <dbReference type="EMBL" id="KAJ9176938.1"/>
    </source>
</evidence>
<evidence type="ECO:0000256" key="6">
    <source>
        <dbReference type="ARBA" id="ARBA00022692"/>
    </source>
</evidence>
<dbReference type="EC" id="2.7.11.1" evidence="2"/>
<keyword evidence="7 14" id="KW-0547">Nucleotide-binding</keyword>
<dbReference type="InterPro" id="IPR008271">
    <property type="entry name" value="Ser/Thr_kinase_AS"/>
</dbReference>
<dbReference type="PROSITE" id="PS50011">
    <property type="entry name" value="PROTEIN_KINASE_DOM"/>
    <property type="match status" value="1"/>
</dbReference>
<dbReference type="SUPFAM" id="SSF56112">
    <property type="entry name" value="Protein kinase-like (PK-like)"/>
    <property type="match status" value="1"/>
</dbReference>
<evidence type="ECO:0000256" key="4">
    <source>
        <dbReference type="ARBA" id="ARBA00022527"/>
    </source>
</evidence>
<keyword evidence="6" id="KW-0812">Transmembrane</keyword>
<dbReference type="InterPro" id="IPR011009">
    <property type="entry name" value="Kinase-like_dom_sf"/>
</dbReference>
<dbReference type="PANTHER" id="PTHR47982">
    <property type="entry name" value="PROLINE-RICH RECEPTOR-LIKE PROTEIN KINASE PERK4"/>
    <property type="match status" value="1"/>
</dbReference>
<evidence type="ECO:0000256" key="14">
    <source>
        <dbReference type="PROSITE-ProRule" id="PRU10141"/>
    </source>
</evidence>
<reference evidence="17" key="1">
    <citation type="journal article" date="2023" name="Plant Biotechnol. J.">
        <title>Chromosome-level wild Hevea brasiliensis genome provides new tools for genomic-assisted breeding and valuable loci to elevate rubber yield.</title>
        <authorList>
            <person name="Cheng H."/>
            <person name="Song X."/>
            <person name="Hu Y."/>
            <person name="Wu T."/>
            <person name="Yang Q."/>
            <person name="An Z."/>
            <person name="Feng S."/>
            <person name="Deng Z."/>
            <person name="Wu W."/>
            <person name="Zeng X."/>
            <person name="Tu M."/>
            <person name="Wang X."/>
            <person name="Huang H."/>
        </authorList>
    </citation>
    <scope>NUCLEOTIDE SEQUENCE</scope>
    <source>
        <strain evidence="17">MT/VB/25A 57/8</strain>
    </source>
</reference>
<dbReference type="InterPro" id="IPR017441">
    <property type="entry name" value="Protein_kinase_ATP_BS"/>
</dbReference>